<accession>K3WH01</accession>
<feature type="repeat" description="ANK" evidence="3">
    <location>
        <begin position="142"/>
        <end position="174"/>
    </location>
</feature>
<organism evidence="4 5">
    <name type="scientific">Globisporangium ultimum (strain ATCC 200006 / CBS 805.95 / DAOM BR144)</name>
    <name type="common">Pythium ultimum</name>
    <dbReference type="NCBI Taxonomy" id="431595"/>
    <lineage>
        <taxon>Eukaryota</taxon>
        <taxon>Sar</taxon>
        <taxon>Stramenopiles</taxon>
        <taxon>Oomycota</taxon>
        <taxon>Peronosporomycetes</taxon>
        <taxon>Pythiales</taxon>
        <taxon>Pythiaceae</taxon>
        <taxon>Globisporangium</taxon>
    </lineage>
</organism>
<dbReference type="eggNOG" id="KOG0504">
    <property type="taxonomic scope" value="Eukaryota"/>
</dbReference>
<dbReference type="AlphaFoldDB" id="K3WH01"/>
<reference evidence="5" key="1">
    <citation type="journal article" date="2010" name="Genome Biol.">
        <title>Genome sequence of the necrotrophic plant pathogen Pythium ultimum reveals original pathogenicity mechanisms and effector repertoire.</title>
        <authorList>
            <person name="Levesque C.A."/>
            <person name="Brouwer H."/>
            <person name="Cano L."/>
            <person name="Hamilton J.P."/>
            <person name="Holt C."/>
            <person name="Huitema E."/>
            <person name="Raffaele S."/>
            <person name="Robideau G.P."/>
            <person name="Thines M."/>
            <person name="Win J."/>
            <person name="Zerillo M.M."/>
            <person name="Beakes G.W."/>
            <person name="Boore J.L."/>
            <person name="Busam D."/>
            <person name="Dumas B."/>
            <person name="Ferriera S."/>
            <person name="Fuerstenberg S.I."/>
            <person name="Gachon C.M."/>
            <person name="Gaulin E."/>
            <person name="Govers F."/>
            <person name="Grenville-Briggs L."/>
            <person name="Horner N."/>
            <person name="Hostetler J."/>
            <person name="Jiang R.H."/>
            <person name="Johnson J."/>
            <person name="Krajaejun T."/>
            <person name="Lin H."/>
            <person name="Meijer H.J."/>
            <person name="Moore B."/>
            <person name="Morris P."/>
            <person name="Phuntmart V."/>
            <person name="Puiu D."/>
            <person name="Shetty J."/>
            <person name="Stajich J.E."/>
            <person name="Tripathy S."/>
            <person name="Wawra S."/>
            <person name="van West P."/>
            <person name="Whitty B.R."/>
            <person name="Coutinho P.M."/>
            <person name="Henrissat B."/>
            <person name="Martin F."/>
            <person name="Thomas P.D."/>
            <person name="Tyler B.M."/>
            <person name="De Vries R.P."/>
            <person name="Kamoun S."/>
            <person name="Yandell M."/>
            <person name="Tisserat N."/>
            <person name="Buell C.R."/>
        </authorList>
    </citation>
    <scope>NUCLEOTIDE SEQUENCE</scope>
    <source>
        <strain evidence="5">DAOM:BR144</strain>
    </source>
</reference>
<dbReference type="HOGENOM" id="CLU_039579_0_0_1"/>
<dbReference type="VEuPathDB" id="FungiDB:PYU1_G004232"/>
<dbReference type="InterPro" id="IPR002110">
    <property type="entry name" value="Ankyrin_rpt"/>
</dbReference>
<evidence type="ECO:0000313" key="4">
    <source>
        <dbReference type="EnsemblProtists" id="PYU1_T004242"/>
    </source>
</evidence>
<dbReference type="EMBL" id="GL376567">
    <property type="status" value="NOT_ANNOTATED_CDS"/>
    <property type="molecule type" value="Genomic_DNA"/>
</dbReference>
<keyword evidence="5" id="KW-1185">Reference proteome</keyword>
<dbReference type="Gene3D" id="1.25.40.20">
    <property type="entry name" value="Ankyrin repeat-containing domain"/>
    <property type="match status" value="2"/>
</dbReference>
<dbReference type="InterPro" id="IPR036770">
    <property type="entry name" value="Ankyrin_rpt-contain_sf"/>
</dbReference>
<dbReference type="EnsemblProtists" id="PYU1_T004242">
    <property type="protein sequence ID" value="PYU1_T004242"/>
    <property type="gene ID" value="PYU1_G004232"/>
</dbReference>
<reference evidence="4" key="3">
    <citation type="submission" date="2015-02" db="UniProtKB">
        <authorList>
            <consortium name="EnsemblProtists"/>
        </authorList>
    </citation>
    <scope>IDENTIFICATION</scope>
    <source>
        <strain evidence="4">DAOM BR144</strain>
    </source>
</reference>
<sequence length="359" mass="39061">MADELNVATLALGAENEQLDAETEQLDAVRKSVLHGNAAAFVATLNEHKLLEGKSDTAAPLVFLMDWFHTWQQEYEAFVHVLEAEEDDEEGGEDKSEDTNVEKDLEEMEAEAELLLEGFGHIAISLLETLRIANPDSVIDKNGWTLLMQAANTGLRELVDVLVSKNVNVNFTGKVNDATNPLYLAVESEHTNEAMVLLKNGAIASATKLVKTHVPVFKDGDSAEGEGEENEEEHAEEDCALFQACRYGHLSVIEEMIALGVDLNFALPSTGDRALHIAVMFEMQDVVEMLLSSESVEVNATNVSGQTCLFGCSNVEIAELLVSKGVDPNVKDADHETAFSVADALGDEQVAQFLKNLTT</sequence>
<dbReference type="Pfam" id="PF12796">
    <property type="entry name" value="Ank_2"/>
    <property type="match status" value="2"/>
</dbReference>
<dbReference type="Proteomes" id="UP000019132">
    <property type="component" value="Unassembled WGS sequence"/>
</dbReference>
<dbReference type="PANTHER" id="PTHR24198">
    <property type="entry name" value="ANKYRIN REPEAT AND PROTEIN KINASE DOMAIN-CONTAINING PROTEIN"/>
    <property type="match status" value="1"/>
</dbReference>
<dbReference type="STRING" id="431595.K3WH01"/>
<proteinExistence type="predicted"/>
<dbReference type="SMART" id="SM00248">
    <property type="entry name" value="ANK"/>
    <property type="match status" value="5"/>
</dbReference>
<dbReference type="InParanoid" id="K3WH01"/>
<evidence type="ECO:0000256" key="2">
    <source>
        <dbReference type="ARBA" id="ARBA00023043"/>
    </source>
</evidence>
<name>K3WH01_GLOUD</name>
<evidence type="ECO:0000256" key="3">
    <source>
        <dbReference type="PROSITE-ProRule" id="PRU00023"/>
    </source>
</evidence>
<evidence type="ECO:0000313" key="5">
    <source>
        <dbReference type="Proteomes" id="UP000019132"/>
    </source>
</evidence>
<keyword evidence="1" id="KW-0677">Repeat</keyword>
<dbReference type="PROSITE" id="PS50088">
    <property type="entry name" value="ANK_REPEAT"/>
    <property type="match status" value="1"/>
</dbReference>
<protein>
    <submittedName>
        <fullName evidence="4">Uncharacterized protein</fullName>
    </submittedName>
</protein>
<dbReference type="SUPFAM" id="SSF48403">
    <property type="entry name" value="Ankyrin repeat"/>
    <property type="match status" value="1"/>
</dbReference>
<keyword evidence="2 3" id="KW-0040">ANK repeat</keyword>
<dbReference type="OMA" id="HIAVMFE"/>
<reference evidence="5" key="2">
    <citation type="submission" date="2010-04" db="EMBL/GenBank/DDBJ databases">
        <authorList>
            <person name="Buell R."/>
            <person name="Hamilton J."/>
            <person name="Hostetler J."/>
        </authorList>
    </citation>
    <scope>NUCLEOTIDE SEQUENCE [LARGE SCALE GENOMIC DNA]</scope>
    <source>
        <strain evidence="5">DAOM:BR144</strain>
    </source>
</reference>
<dbReference type="PANTHER" id="PTHR24198:SF165">
    <property type="entry name" value="ANKYRIN REPEAT-CONTAINING PROTEIN-RELATED"/>
    <property type="match status" value="1"/>
</dbReference>
<evidence type="ECO:0000256" key="1">
    <source>
        <dbReference type="ARBA" id="ARBA00022737"/>
    </source>
</evidence>